<dbReference type="Proteomes" id="UP001153331">
    <property type="component" value="Unassembled WGS sequence"/>
</dbReference>
<organism evidence="1 2">
    <name type="scientific">Boeremia exigua</name>
    <dbReference type="NCBI Taxonomy" id="749465"/>
    <lineage>
        <taxon>Eukaryota</taxon>
        <taxon>Fungi</taxon>
        <taxon>Dikarya</taxon>
        <taxon>Ascomycota</taxon>
        <taxon>Pezizomycotina</taxon>
        <taxon>Dothideomycetes</taxon>
        <taxon>Pleosporomycetidae</taxon>
        <taxon>Pleosporales</taxon>
        <taxon>Pleosporineae</taxon>
        <taxon>Didymellaceae</taxon>
        <taxon>Boeremia</taxon>
    </lineage>
</organism>
<gene>
    <name evidence="1" type="ORF">OPT61_g9405</name>
</gene>
<dbReference type="EMBL" id="JAPHNI010001112">
    <property type="protein sequence ID" value="KAJ8106637.1"/>
    <property type="molecule type" value="Genomic_DNA"/>
</dbReference>
<evidence type="ECO:0000313" key="1">
    <source>
        <dbReference type="EMBL" id="KAJ8106637.1"/>
    </source>
</evidence>
<protein>
    <submittedName>
        <fullName evidence="1">Uncharacterized protein</fullName>
    </submittedName>
</protein>
<name>A0ACC2HU85_9PLEO</name>
<comment type="caution">
    <text evidence="1">The sequence shown here is derived from an EMBL/GenBank/DDBJ whole genome shotgun (WGS) entry which is preliminary data.</text>
</comment>
<sequence>MYKYTSLLALLQLLPSGITHASPSASRKTVESRQLNLGTLFGPITLPPVQISNISLTLFNFGDEVFDISSISIFGDINDGGECNEAEDAPADPETRPGDTVVLGPAILPAAISVTNVQVTLFNFADEVFDISSISIFGDINDGTCTAAE</sequence>
<accession>A0ACC2HU85</accession>
<evidence type="ECO:0000313" key="2">
    <source>
        <dbReference type="Proteomes" id="UP001153331"/>
    </source>
</evidence>
<keyword evidence="2" id="KW-1185">Reference proteome</keyword>
<proteinExistence type="predicted"/>
<reference evidence="1" key="1">
    <citation type="submission" date="2022-11" db="EMBL/GenBank/DDBJ databases">
        <title>Genome Sequence of Boeremia exigua.</title>
        <authorList>
            <person name="Buettner E."/>
        </authorList>
    </citation>
    <scope>NUCLEOTIDE SEQUENCE</scope>
    <source>
        <strain evidence="1">CU02</strain>
    </source>
</reference>